<dbReference type="EMBL" id="FNDJ01000019">
    <property type="protein sequence ID" value="SDK85463.1"/>
    <property type="molecule type" value="Genomic_DNA"/>
</dbReference>
<dbReference type="Gene3D" id="3.40.50.300">
    <property type="entry name" value="P-loop containing nucleotide triphosphate hydrolases"/>
    <property type="match status" value="1"/>
</dbReference>
<dbReference type="Gene3D" id="1.25.40.10">
    <property type="entry name" value="Tetratricopeptide repeat domain"/>
    <property type="match status" value="1"/>
</dbReference>
<evidence type="ECO:0000313" key="4">
    <source>
        <dbReference type="Proteomes" id="UP000199202"/>
    </source>
</evidence>
<dbReference type="InterPro" id="IPR011990">
    <property type="entry name" value="TPR-like_helical_dom_sf"/>
</dbReference>
<evidence type="ECO:0000313" key="3">
    <source>
        <dbReference type="EMBL" id="SDK85463.1"/>
    </source>
</evidence>
<dbReference type="OrthoDB" id="3204522at2"/>
<reference evidence="3 4" key="1">
    <citation type="submission" date="2016-10" db="EMBL/GenBank/DDBJ databases">
        <authorList>
            <person name="de Groot N.N."/>
        </authorList>
    </citation>
    <scope>NUCLEOTIDE SEQUENCE [LARGE SCALE GENOMIC DNA]</scope>
    <source>
        <strain evidence="3 4">CGMCC 4.6533</strain>
    </source>
</reference>
<dbReference type="STRING" id="633440.SAMN05421869_119157"/>
<keyword evidence="4" id="KW-1185">Reference proteome</keyword>
<protein>
    <submittedName>
        <fullName evidence="3">Tetratricopeptide repeat-containing protein</fullName>
    </submittedName>
</protein>
<proteinExistence type="predicted"/>
<evidence type="ECO:0000259" key="2">
    <source>
        <dbReference type="Pfam" id="PF20703"/>
    </source>
</evidence>
<dbReference type="AlphaFoldDB" id="A0A1G9FB42"/>
<dbReference type="Pfam" id="PF20703">
    <property type="entry name" value="nSTAND1"/>
    <property type="match status" value="1"/>
</dbReference>
<accession>A0A1G9FB42</accession>
<feature type="repeat" description="TPR" evidence="1">
    <location>
        <begin position="462"/>
        <end position="495"/>
    </location>
</feature>
<gene>
    <name evidence="3" type="ORF">SAMN05421869_119157</name>
</gene>
<dbReference type="InterPro" id="IPR049052">
    <property type="entry name" value="nSTAND1"/>
</dbReference>
<organism evidence="3 4">
    <name type="scientific">Nonomuraea jiangxiensis</name>
    <dbReference type="NCBI Taxonomy" id="633440"/>
    <lineage>
        <taxon>Bacteria</taxon>
        <taxon>Bacillati</taxon>
        <taxon>Actinomycetota</taxon>
        <taxon>Actinomycetes</taxon>
        <taxon>Streptosporangiales</taxon>
        <taxon>Streptosporangiaceae</taxon>
        <taxon>Nonomuraea</taxon>
    </lineage>
</organism>
<dbReference type="PROSITE" id="PS50005">
    <property type="entry name" value="TPR"/>
    <property type="match status" value="1"/>
</dbReference>
<feature type="domain" description="Novel STAND NTPase 1" evidence="2">
    <location>
        <begin position="10"/>
        <end position="285"/>
    </location>
</feature>
<sequence length="639" mass="69365">MTANGSDLKPYAGPHPFTREDGVRFFGRDQEASDLARRWRRDRLTILHGPSGVGKTSLLSAGVLPRLHPTAADVLPVGGVLRSSLVPAAIVPAGGDAQVFALLASWAPFESPVEFTGQAISAFLRRRKPRRAPSGEVLPVLAAVDHLDDLFTGSLTDPVSFLDQLAEALDAEPRLRLLLVISDEHLGSLTRHPGLRRHLGDGTYRLEPLGAEPALDACRRPVEDLGWAFAPGVAEALVDDLRQVPGGLLPAVEPVHLQVVCTALWQGVRAEPRRITLDDLPAVDKVLAEFGHFMIDEVAHDHFHGDADELTDLVRRLAGGDTDAGAALPDRVVMALVDRHVLCGAGAARRIEIRPRLVRPLTLGRRSAKREDQHTDSAYHLEAAERALHEGHLDLALKHADGAVQRSATDPGQGHADLLRPRIESLRADIAHVSGDQDTAIDHYRRAIQLYTTLRGTDHLVATLYTAIGRILIRQGRYREAVRELRAALRRGPGEPAIHTELAWALWYGGQEGVAIDVLNDALALEGSAPEALRARGEIMSDLERPVPALRDLDRLRPFAQSSTKAAYALALALSGDVPHALRTIPPLDSERDGSTLLRAARVMWAAGNRSEAARLARRAQQGSLPPRLAAEAEHLIGR</sequence>
<dbReference type="SUPFAM" id="SSF52540">
    <property type="entry name" value="P-loop containing nucleoside triphosphate hydrolases"/>
    <property type="match status" value="1"/>
</dbReference>
<dbReference type="InterPro" id="IPR027417">
    <property type="entry name" value="P-loop_NTPase"/>
</dbReference>
<dbReference type="InterPro" id="IPR019734">
    <property type="entry name" value="TPR_rpt"/>
</dbReference>
<keyword evidence="1" id="KW-0802">TPR repeat</keyword>
<name>A0A1G9FB42_9ACTN</name>
<evidence type="ECO:0000256" key="1">
    <source>
        <dbReference type="PROSITE-ProRule" id="PRU00339"/>
    </source>
</evidence>
<dbReference type="SUPFAM" id="SSF48452">
    <property type="entry name" value="TPR-like"/>
    <property type="match status" value="1"/>
</dbReference>
<dbReference type="SMART" id="SM00028">
    <property type="entry name" value="TPR"/>
    <property type="match status" value="2"/>
</dbReference>
<dbReference type="Pfam" id="PF13424">
    <property type="entry name" value="TPR_12"/>
    <property type="match status" value="1"/>
</dbReference>
<dbReference type="RefSeq" id="WP_090941907.1">
    <property type="nucleotide sequence ID" value="NZ_FNDJ01000019.1"/>
</dbReference>
<dbReference type="Proteomes" id="UP000199202">
    <property type="component" value="Unassembled WGS sequence"/>
</dbReference>